<name>A0A9X2Q837_9BACT</name>
<proteinExistence type="inferred from homology"/>
<feature type="transmembrane region" description="Helical" evidence="2">
    <location>
        <begin position="56"/>
        <end position="75"/>
    </location>
</feature>
<dbReference type="PANTHER" id="PTHR43318">
    <property type="entry name" value="UDP-N-ACETYLGLUCOSAMINE 4,6-DEHYDRATASE"/>
    <property type="match status" value="1"/>
</dbReference>
<keyword evidence="2" id="KW-1133">Transmembrane helix</keyword>
<feature type="transmembrane region" description="Helical" evidence="2">
    <location>
        <begin position="20"/>
        <end position="44"/>
    </location>
</feature>
<dbReference type="Gene3D" id="3.40.50.720">
    <property type="entry name" value="NAD(P)-binding Rossmann-like Domain"/>
    <property type="match status" value="1"/>
</dbReference>
<dbReference type="InterPro" id="IPR036291">
    <property type="entry name" value="NAD(P)-bd_dom_sf"/>
</dbReference>
<protein>
    <submittedName>
        <fullName evidence="4">FlaA1/EpsC-like NDP-sugar epimerase</fullName>
    </submittedName>
</protein>
<dbReference type="InterPro" id="IPR003869">
    <property type="entry name" value="Polysac_CapD-like"/>
</dbReference>
<dbReference type="PANTHER" id="PTHR43318:SF1">
    <property type="entry name" value="POLYSACCHARIDE BIOSYNTHESIS PROTEIN EPSC-RELATED"/>
    <property type="match status" value="1"/>
</dbReference>
<dbReference type="SUPFAM" id="SSF51735">
    <property type="entry name" value="NAD(P)-binding Rossmann-fold domains"/>
    <property type="match status" value="1"/>
</dbReference>
<dbReference type="Proteomes" id="UP001155057">
    <property type="component" value="Unassembled WGS sequence"/>
</dbReference>
<sequence length="521" mass="55922">MPLFTPDTDDTAVGAWPRRWGPLLLALPDALLLCGGLVLGYAACSGGEALPHGTEWGTAAVLGVYGTALAASGAYRLPPRQMDVSDLLHLGAGLVGAWGSAVALTYAVDPAAMPPRSVLAVLGAVALIGIPGVRVGYRGLLAMRSAPPDRSALGVSPSPARLEDLVPRDPVAIDRAALRAALSDRTVLVTGAGGSIGAELSRQLLALAPFRIVLVDVSERNLYRLEQTLRANGYGGNLDLCIADVRDAPRMDALLARHQPDVVIHTAAYKHVPLMERPPAEAFRNNTQASVQLLQLCEQHAVDRFIFVSTDKAVHPSSVLGATKQLAEWYMRTGPASTRCTTVRFGNVFGTDGGVVPRFEDKLAAGEPLPVTHPDMERYFMSPEEACGLILHTLLLDAVPTYSFRMGAPIRIQWLAERLIQRRYPHVDPGTMIEYVGRRPGEKLSERLVRDDETVRPTEHPNILGLDGPAPHTRAVLDAHLQRLQAAAADKSRARLRHLLLDTCPGGRRQTNGAPSSPLGS</sequence>
<evidence type="ECO:0000256" key="1">
    <source>
        <dbReference type="ARBA" id="ARBA00007430"/>
    </source>
</evidence>
<feature type="transmembrane region" description="Helical" evidence="2">
    <location>
        <begin position="118"/>
        <end position="137"/>
    </location>
</feature>
<accession>A0A9X2Q837</accession>
<dbReference type="Pfam" id="PF02719">
    <property type="entry name" value="Polysacc_synt_2"/>
    <property type="match status" value="1"/>
</dbReference>
<evidence type="ECO:0000256" key="2">
    <source>
        <dbReference type="SAM" id="Phobius"/>
    </source>
</evidence>
<evidence type="ECO:0000313" key="5">
    <source>
        <dbReference type="Proteomes" id="UP001155057"/>
    </source>
</evidence>
<dbReference type="EMBL" id="JANUAE010000021">
    <property type="protein sequence ID" value="MCS3711960.1"/>
    <property type="molecule type" value="Genomic_DNA"/>
</dbReference>
<feature type="transmembrane region" description="Helical" evidence="2">
    <location>
        <begin position="87"/>
        <end position="106"/>
    </location>
</feature>
<dbReference type="InterPro" id="IPR051203">
    <property type="entry name" value="Polysaccharide_Synthase-Rel"/>
</dbReference>
<gene>
    <name evidence="4" type="ORF">GGP61_003596</name>
</gene>
<evidence type="ECO:0000313" key="4">
    <source>
        <dbReference type="EMBL" id="MCS3711960.1"/>
    </source>
</evidence>
<dbReference type="RefSeq" id="WP_259124672.1">
    <property type="nucleotide sequence ID" value="NZ_JANUAE010000021.1"/>
</dbReference>
<keyword evidence="2" id="KW-0812">Transmembrane</keyword>
<comment type="caution">
    <text evidence="4">The sequence shown here is derived from an EMBL/GenBank/DDBJ whole genome shotgun (WGS) entry which is preliminary data.</text>
</comment>
<organism evidence="4 5">
    <name type="scientific">Salinibacter ruber</name>
    <dbReference type="NCBI Taxonomy" id="146919"/>
    <lineage>
        <taxon>Bacteria</taxon>
        <taxon>Pseudomonadati</taxon>
        <taxon>Rhodothermota</taxon>
        <taxon>Rhodothermia</taxon>
        <taxon>Rhodothermales</taxon>
        <taxon>Salinibacteraceae</taxon>
        <taxon>Salinibacter</taxon>
    </lineage>
</organism>
<dbReference type="AlphaFoldDB" id="A0A9X2Q837"/>
<reference evidence="4" key="1">
    <citation type="submission" date="2022-08" db="EMBL/GenBank/DDBJ databases">
        <title>Genomic Encyclopedia of Type Strains, Phase V (KMG-V): Genome sequencing to study the core and pangenomes of soil and plant-associated prokaryotes.</title>
        <authorList>
            <person name="Whitman W."/>
        </authorList>
    </citation>
    <scope>NUCLEOTIDE SEQUENCE</scope>
    <source>
        <strain evidence="4">SP3049</strain>
    </source>
</reference>
<feature type="domain" description="Polysaccharide biosynthesis protein CapD-like" evidence="3">
    <location>
        <begin position="187"/>
        <end position="464"/>
    </location>
</feature>
<keyword evidence="2" id="KW-0472">Membrane</keyword>
<evidence type="ECO:0000259" key="3">
    <source>
        <dbReference type="Pfam" id="PF02719"/>
    </source>
</evidence>
<comment type="similarity">
    <text evidence="1">Belongs to the polysaccharide synthase family.</text>
</comment>